<dbReference type="PANTHER" id="PTHR10559">
    <property type="entry name" value="TRANSCOBALAMIN-1/GASTRIC INTRINSIC FACTOR"/>
    <property type="match status" value="1"/>
</dbReference>
<feature type="transmembrane region" description="Helical" evidence="2">
    <location>
        <begin position="838"/>
        <end position="856"/>
    </location>
</feature>
<feature type="chain" id="PRO_5022107925" description="Prenyltransferase/squalene oxidase-like repeat protein" evidence="3">
    <location>
        <begin position="29"/>
        <end position="871"/>
    </location>
</feature>
<dbReference type="PANTHER" id="PTHR10559:SF18">
    <property type="entry name" value="TRANSCOBALAMIN II"/>
    <property type="match status" value="1"/>
</dbReference>
<keyword evidence="2" id="KW-0472">Membrane</keyword>
<dbReference type="InterPro" id="IPR008930">
    <property type="entry name" value="Terpenoid_cyclase/PrenylTrfase"/>
</dbReference>
<evidence type="ECO:0000256" key="1">
    <source>
        <dbReference type="SAM" id="MobiDB-lite"/>
    </source>
</evidence>
<evidence type="ECO:0000256" key="2">
    <source>
        <dbReference type="SAM" id="Phobius"/>
    </source>
</evidence>
<protein>
    <recommendedName>
        <fullName evidence="6">Prenyltransferase/squalene oxidase-like repeat protein</fullName>
    </recommendedName>
</protein>
<feature type="signal peptide" evidence="3">
    <location>
        <begin position="1"/>
        <end position="28"/>
    </location>
</feature>
<dbReference type="Proteomes" id="UP000319516">
    <property type="component" value="Unassembled WGS sequence"/>
</dbReference>
<evidence type="ECO:0000313" key="4">
    <source>
        <dbReference type="EMBL" id="TQL49672.1"/>
    </source>
</evidence>
<dbReference type="AlphaFoldDB" id="A0A542YNI5"/>
<feature type="compositionally biased region" description="Gly residues" evidence="1">
    <location>
        <begin position="440"/>
        <end position="450"/>
    </location>
</feature>
<name>A0A542YNI5_9MICO</name>
<evidence type="ECO:0008006" key="6">
    <source>
        <dbReference type="Google" id="ProtNLM"/>
    </source>
</evidence>
<accession>A0A542YNI5</accession>
<keyword evidence="5" id="KW-1185">Reference proteome</keyword>
<reference evidence="4 5" key="1">
    <citation type="submission" date="2019-06" db="EMBL/GenBank/DDBJ databases">
        <title>Sequencing the genomes of 1000 actinobacteria strains.</title>
        <authorList>
            <person name="Klenk H.-P."/>
        </authorList>
    </citation>
    <scope>NUCLEOTIDE SEQUENCE [LARGE SCALE GENOMIC DNA]</scope>
    <source>
        <strain evidence="4 5">DSM 12335</strain>
    </source>
</reference>
<organism evidence="4 5">
    <name type="scientific">Ornithinicoccus hortensis</name>
    <dbReference type="NCBI Taxonomy" id="82346"/>
    <lineage>
        <taxon>Bacteria</taxon>
        <taxon>Bacillati</taxon>
        <taxon>Actinomycetota</taxon>
        <taxon>Actinomycetes</taxon>
        <taxon>Micrococcales</taxon>
        <taxon>Intrasporangiaceae</taxon>
        <taxon>Ornithinicoccus</taxon>
    </lineage>
</organism>
<dbReference type="SUPFAM" id="SSF48239">
    <property type="entry name" value="Terpenoid cyclases/Protein prenyltransferases"/>
    <property type="match status" value="2"/>
</dbReference>
<sequence>MTRGATTTRYAGWLAAGLLLAGPVAAVAAPDGSDAPGAQVSVADRSAQTAGWLIGQIDPSTGAVPGPGGAADWGLTADVLFALHATGHGDAAAQQVTAGLAAHVADYAGPAWYPDADTRLAGPTAKLLVAGVVSGVDVHAFGGRDVHADTLSLIVEDPADAEHGRIKDRIVSSPGRDDSNVFAQSLTVIGLARSGGLPDSAVTFLDKYQCSEGYFRMYNNDHDSNPALTCDGGKAAGMSAPDVDGTAMGVQALMAARDAGVSGLQDDIDAGLTWLVGAQREDGSFGGGVGTDGPNSNSTGLAVQALTAGGRDSAAAQGRSQVATLHLDPDRVAGTALAGEVGGIAYDRENLDAALASGLDGSRDQWRRSTPQAVFALAPVPFGRIGQDPLLPDPPLPTPEPTPTPTPSPSPTPAPTPTPAPGPTPPTPTTPPATSAPGATGPGTGTGPGDSTGAASGDRGSGPVAGPAPRNAGGTAVLPTGAGDDATDQTAGPDEGLELTSTGSDRVDAAAGFLAAQFVGGTHLRTEVDGTTFVDHGATARAWLGLYAAGVPVDDLAPVTDFLLEEDQAAAYAHGVPYDADDARYAGPLADLVLIGALSGRPSETLTAELVAQQDADGWLADTSDLGDQSDTRSQAVSVLALTAAGQDDAAAAAARALAGQQCTDGLFPAEPDDGCTAGSAAVTGLAVQALNATTDPTTGPPGHATALRSAAAALVQARSDAGAFEAGELPEVTVTGWAAAGLVAVGVDGTPSADWLIGQQVEDSGLPAAEGGEADREATVAALPALAGSSYLTVPDGLLLPATTVDPSATGADDAAATTAAAPAAAPPSAPADGPSGWLLGLLGLLVAAGAFVLGRVSAGRRGTAGGSAP</sequence>
<dbReference type="InterPro" id="IPR051588">
    <property type="entry name" value="Cobalamin_Transport"/>
</dbReference>
<evidence type="ECO:0000256" key="3">
    <source>
        <dbReference type="SAM" id="SignalP"/>
    </source>
</evidence>
<proteinExistence type="predicted"/>
<evidence type="ECO:0000313" key="5">
    <source>
        <dbReference type="Proteomes" id="UP000319516"/>
    </source>
</evidence>
<keyword evidence="2" id="KW-0812">Transmembrane</keyword>
<feature type="region of interest" description="Disordered" evidence="1">
    <location>
        <begin position="385"/>
        <end position="501"/>
    </location>
</feature>
<dbReference type="EMBL" id="VFOP01000001">
    <property type="protein sequence ID" value="TQL49672.1"/>
    <property type="molecule type" value="Genomic_DNA"/>
</dbReference>
<keyword evidence="2" id="KW-1133">Transmembrane helix</keyword>
<gene>
    <name evidence="4" type="ORF">FB467_0757</name>
</gene>
<dbReference type="Gene3D" id="1.50.10.20">
    <property type="match status" value="2"/>
</dbReference>
<dbReference type="RefSeq" id="WP_211350548.1">
    <property type="nucleotide sequence ID" value="NZ_BAAAIK010000003.1"/>
</dbReference>
<keyword evidence="3" id="KW-0732">Signal</keyword>
<feature type="compositionally biased region" description="Pro residues" evidence="1">
    <location>
        <begin position="391"/>
        <end position="431"/>
    </location>
</feature>
<comment type="caution">
    <text evidence="4">The sequence shown here is derived from an EMBL/GenBank/DDBJ whole genome shotgun (WGS) entry which is preliminary data.</text>
</comment>